<reference evidence="2 3" key="1">
    <citation type="submission" date="2019-05" db="EMBL/GenBank/DDBJ databases">
        <title>Another draft genome of Portunus trituberculatus and its Hox gene families provides insights of decapod evolution.</title>
        <authorList>
            <person name="Jeong J.-H."/>
            <person name="Song I."/>
            <person name="Kim S."/>
            <person name="Choi T."/>
            <person name="Kim D."/>
            <person name="Ryu S."/>
            <person name="Kim W."/>
        </authorList>
    </citation>
    <scope>NUCLEOTIDE SEQUENCE [LARGE SCALE GENOMIC DNA]</scope>
    <source>
        <tissue evidence="2">Muscle</tissue>
    </source>
</reference>
<feature type="region of interest" description="Disordered" evidence="1">
    <location>
        <begin position="51"/>
        <end position="76"/>
    </location>
</feature>
<feature type="region of interest" description="Disordered" evidence="1">
    <location>
        <begin position="1"/>
        <end position="25"/>
    </location>
</feature>
<gene>
    <name evidence="2" type="ORF">E2C01_088337</name>
</gene>
<comment type="caution">
    <text evidence="2">The sequence shown here is derived from an EMBL/GenBank/DDBJ whole genome shotgun (WGS) entry which is preliminary data.</text>
</comment>
<organism evidence="2 3">
    <name type="scientific">Portunus trituberculatus</name>
    <name type="common">Swimming crab</name>
    <name type="synonym">Neptunus trituberculatus</name>
    <dbReference type="NCBI Taxonomy" id="210409"/>
    <lineage>
        <taxon>Eukaryota</taxon>
        <taxon>Metazoa</taxon>
        <taxon>Ecdysozoa</taxon>
        <taxon>Arthropoda</taxon>
        <taxon>Crustacea</taxon>
        <taxon>Multicrustacea</taxon>
        <taxon>Malacostraca</taxon>
        <taxon>Eumalacostraca</taxon>
        <taxon>Eucarida</taxon>
        <taxon>Decapoda</taxon>
        <taxon>Pleocyemata</taxon>
        <taxon>Brachyura</taxon>
        <taxon>Eubrachyura</taxon>
        <taxon>Portunoidea</taxon>
        <taxon>Portunidae</taxon>
        <taxon>Portuninae</taxon>
        <taxon>Portunus</taxon>
    </lineage>
</organism>
<keyword evidence="3" id="KW-1185">Reference proteome</keyword>
<dbReference type="EMBL" id="VSRR010094043">
    <property type="protein sequence ID" value="MPC93214.1"/>
    <property type="molecule type" value="Genomic_DNA"/>
</dbReference>
<proteinExistence type="predicted"/>
<evidence type="ECO:0000313" key="2">
    <source>
        <dbReference type="EMBL" id="MPC93214.1"/>
    </source>
</evidence>
<name>A0A5B7JLN1_PORTR</name>
<dbReference type="Proteomes" id="UP000324222">
    <property type="component" value="Unassembled WGS sequence"/>
</dbReference>
<dbReference type="AlphaFoldDB" id="A0A5B7JLN1"/>
<accession>A0A5B7JLN1</accession>
<sequence length="76" mass="8458">MSCRVSLSPLIHPATQPATQPVPLRVPEVPIRGAGSRMQTTSLYCNVRLRDNMAQKRKKGEGGKMEKGRAERRRDG</sequence>
<evidence type="ECO:0000313" key="3">
    <source>
        <dbReference type="Proteomes" id="UP000324222"/>
    </source>
</evidence>
<protein>
    <submittedName>
        <fullName evidence="2">Uncharacterized protein</fullName>
    </submittedName>
</protein>
<evidence type="ECO:0000256" key="1">
    <source>
        <dbReference type="SAM" id="MobiDB-lite"/>
    </source>
</evidence>